<dbReference type="Gene3D" id="3.40.30.10">
    <property type="entry name" value="Glutaredoxin"/>
    <property type="match status" value="1"/>
</dbReference>
<dbReference type="InterPro" id="IPR011767">
    <property type="entry name" value="GLR_AS"/>
</dbReference>
<dbReference type="PANTHER" id="PTHR34386:SF1">
    <property type="entry name" value="GLUTAREDOXIN-LIKE PROTEIN NRDH"/>
    <property type="match status" value="1"/>
</dbReference>
<dbReference type="PROSITE" id="PS00195">
    <property type="entry name" value="GLUTAREDOXIN_1"/>
    <property type="match status" value="1"/>
</dbReference>
<dbReference type="InterPro" id="IPR036249">
    <property type="entry name" value="Thioredoxin-like_sf"/>
</dbReference>
<proteinExistence type="predicted"/>
<organism evidence="3 4">
    <name type="scientific">Geoanaerobacter pelophilus</name>
    <dbReference type="NCBI Taxonomy" id="60036"/>
    <lineage>
        <taxon>Bacteria</taxon>
        <taxon>Pseudomonadati</taxon>
        <taxon>Thermodesulfobacteriota</taxon>
        <taxon>Desulfuromonadia</taxon>
        <taxon>Geobacterales</taxon>
        <taxon>Geobacteraceae</taxon>
        <taxon>Geoanaerobacter</taxon>
    </lineage>
</organism>
<keyword evidence="4" id="KW-1185">Reference proteome</keyword>
<dbReference type="InterPro" id="IPR002109">
    <property type="entry name" value="Glutaredoxin"/>
</dbReference>
<feature type="signal peptide" evidence="1">
    <location>
        <begin position="1"/>
        <end position="22"/>
    </location>
</feature>
<name>A0AAW4LBZ7_9BACT</name>
<evidence type="ECO:0000313" key="3">
    <source>
        <dbReference type="EMBL" id="MBT0664706.1"/>
    </source>
</evidence>
<dbReference type="InterPro" id="IPR051548">
    <property type="entry name" value="Grx-like_ET"/>
</dbReference>
<dbReference type="Pfam" id="PF00462">
    <property type="entry name" value="Glutaredoxin"/>
    <property type="match status" value="1"/>
</dbReference>
<dbReference type="GO" id="GO:0009055">
    <property type="term" value="F:electron transfer activity"/>
    <property type="evidence" value="ECO:0007669"/>
    <property type="project" value="TreeGrafter"/>
</dbReference>
<reference evidence="3 4" key="1">
    <citation type="submission" date="2021-05" db="EMBL/GenBank/DDBJ databases">
        <title>The draft genome of Geobacter pelophilus DSM 12255.</title>
        <authorList>
            <person name="Xu Z."/>
            <person name="Masuda Y."/>
            <person name="Itoh H."/>
            <person name="Senoo K."/>
        </authorList>
    </citation>
    <scope>NUCLEOTIDE SEQUENCE [LARGE SCALE GENOMIC DNA]</scope>
    <source>
        <strain evidence="3 4">DSM 12255</strain>
    </source>
</reference>
<dbReference type="EMBL" id="JAHCVJ010000003">
    <property type="protein sequence ID" value="MBT0664706.1"/>
    <property type="molecule type" value="Genomic_DNA"/>
</dbReference>
<dbReference type="CDD" id="cd02976">
    <property type="entry name" value="NrdH"/>
    <property type="match status" value="1"/>
</dbReference>
<sequence length="132" mass="14527">MPHSIILTVCLISLAFTTTAFAGNAPASKLTVISPTAQTEQNPLVVIYTLSTCPHCKEAKEFLTTNKIPFINREIDTDEEHLSTLIKIYDSMGVPEHKRGVPLLVIGNKIKLQGFNKEKLLNALKEVTPSPK</sequence>
<protein>
    <submittedName>
        <fullName evidence="3">Glutaredoxin family protein</fullName>
    </submittedName>
</protein>
<accession>A0AAW4LBZ7</accession>
<feature type="chain" id="PRO_5043935561" evidence="1">
    <location>
        <begin position="23"/>
        <end position="132"/>
    </location>
</feature>
<evidence type="ECO:0000256" key="1">
    <source>
        <dbReference type="SAM" id="SignalP"/>
    </source>
</evidence>
<dbReference type="PROSITE" id="PS51354">
    <property type="entry name" value="GLUTAREDOXIN_2"/>
    <property type="match status" value="1"/>
</dbReference>
<dbReference type="SUPFAM" id="SSF52833">
    <property type="entry name" value="Thioredoxin-like"/>
    <property type="match status" value="1"/>
</dbReference>
<evidence type="ECO:0000313" key="4">
    <source>
        <dbReference type="Proteomes" id="UP000811899"/>
    </source>
</evidence>
<feature type="domain" description="Glutaredoxin" evidence="2">
    <location>
        <begin position="45"/>
        <end position="108"/>
    </location>
</feature>
<gene>
    <name evidence="3" type="ORF">KI809_10385</name>
</gene>
<dbReference type="AlphaFoldDB" id="A0AAW4LBZ7"/>
<evidence type="ECO:0000259" key="2">
    <source>
        <dbReference type="Pfam" id="PF00462"/>
    </source>
</evidence>
<dbReference type="RefSeq" id="WP_214171458.1">
    <property type="nucleotide sequence ID" value="NZ_JAHCVJ010000003.1"/>
</dbReference>
<dbReference type="PANTHER" id="PTHR34386">
    <property type="entry name" value="GLUTAREDOXIN"/>
    <property type="match status" value="1"/>
</dbReference>
<dbReference type="GO" id="GO:0045454">
    <property type="term" value="P:cell redox homeostasis"/>
    <property type="evidence" value="ECO:0007669"/>
    <property type="project" value="TreeGrafter"/>
</dbReference>
<keyword evidence="1" id="KW-0732">Signal</keyword>
<comment type="caution">
    <text evidence="3">The sequence shown here is derived from an EMBL/GenBank/DDBJ whole genome shotgun (WGS) entry which is preliminary data.</text>
</comment>
<dbReference type="Proteomes" id="UP000811899">
    <property type="component" value="Unassembled WGS sequence"/>
</dbReference>